<evidence type="ECO:0000313" key="2">
    <source>
        <dbReference type="Proteomes" id="UP000499080"/>
    </source>
</evidence>
<evidence type="ECO:0000313" key="1">
    <source>
        <dbReference type="EMBL" id="GBL99884.1"/>
    </source>
</evidence>
<accession>A0A4Y2C978</accession>
<sequence length="186" mass="21129">MAKDIFFVSVGCLHLSYTAVKVYEAFNGDLPSLFSITGCVSNIFKAEKIDMKQVTKRDSDEKRKDDLRLHITHSMITNSNKHEFDENLIKTIVFQGNFMKFSLQSEVIVRRMILSFVQIASSVTEHPLPPAMREVKTNQTSTVHPASSSVHPFLWKVSFHQFNIQLRLLFSPSTPNELVTALVVLS</sequence>
<proteinExistence type="predicted"/>
<comment type="caution">
    <text evidence="1">The sequence shown here is derived from an EMBL/GenBank/DDBJ whole genome shotgun (WGS) entry which is preliminary data.</text>
</comment>
<name>A0A4Y2C978_ARAVE</name>
<organism evidence="1 2">
    <name type="scientific">Araneus ventricosus</name>
    <name type="common">Orbweaver spider</name>
    <name type="synonym">Epeira ventricosa</name>
    <dbReference type="NCBI Taxonomy" id="182803"/>
    <lineage>
        <taxon>Eukaryota</taxon>
        <taxon>Metazoa</taxon>
        <taxon>Ecdysozoa</taxon>
        <taxon>Arthropoda</taxon>
        <taxon>Chelicerata</taxon>
        <taxon>Arachnida</taxon>
        <taxon>Araneae</taxon>
        <taxon>Araneomorphae</taxon>
        <taxon>Entelegynae</taxon>
        <taxon>Araneoidea</taxon>
        <taxon>Araneidae</taxon>
        <taxon>Araneus</taxon>
    </lineage>
</organism>
<dbReference type="AlphaFoldDB" id="A0A4Y2C978"/>
<protein>
    <submittedName>
        <fullName evidence="1">Uncharacterized protein</fullName>
    </submittedName>
</protein>
<reference evidence="1 2" key="1">
    <citation type="journal article" date="2019" name="Sci. Rep.">
        <title>Orb-weaving spider Araneus ventricosus genome elucidates the spidroin gene catalogue.</title>
        <authorList>
            <person name="Kono N."/>
            <person name="Nakamura H."/>
            <person name="Ohtoshi R."/>
            <person name="Moran D.A.P."/>
            <person name="Shinohara A."/>
            <person name="Yoshida Y."/>
            <person name="Fujiwara M."/>
            <person name="Mori M."/>
            <person name="Tomita M."/>
            <person name="Arakawa K."/>
        </authorList>
    </citation>
    <scope>NUCLEOTIDE SEQUENCE [LARGE SCALE GENOMIC DNA]</scope>
</reference>
<gene>
    <name evidence="1" type="ORF">AVEN_19399_1</name>
</gene>
<keyword evidence="2" id="KW-1185">Reference proteome</keyword>
<dbReference type="EMBL" id="BGPR01000152">
    <property type="protein sequence ID" value="GBL99884.1"/>
    <property type="molecule type" value="Genomic_DNA"/>
</dbReference>
<dbReference type="Proteomes" id="UP000499080">
    <property type="component" value="Unassembled WGS sequence"/>
</dbReference>